<reference evidence="2" key="1">
    <citation type="submission" date="2011-08" db="EMBL/GenBank/DDBJ databases">
        <authorList>
            <person name="Rombauts S."/>
        </authorList>
    </citation>
    <scope>NUCLEOTIDE SEQUENCE</scope>
    <source>
        <strain evidence="2">London</strain>
    </source>
</reference>
<dbReference type="Proteomes" id="UP000015104">
    <property type="component" value="Unassembled WGS sequence"/>
</dbReference>
<reference evidence="1" key="2">
    <citation type="submission" date="2015-06" db="UniProtKB">
        <authorList>
            <consortium name="EnsemblMetazoa"/>
        </authorList>
    </citation>
    <scope>IDENTIFICATION</scope>
</reference>
<dbReference type="InterPro" id="IPR029034">
    <property type="entry name" value="Cystine-knot_cytokine"/>
</dbReference>
<evidence type="ECO:0000313" key="1">
    <source>
        <dbReference type="EnsemblMetazoa" id="tetur14g02270.1"/>
    </source>
</evidence>
<dbReference type="EMBL" id="CAEY01000211">
    <property type="status" value="NOT_ANNOTATED_CDS"/>
    <property type="molecule type" value="Genomic_DNA"/>
</dbReference>
<organism evidence="1 2">
    <name type="scientific">Tetranychus urticae</name>
    <name type="common">Two-spotted spider mite</name>
    <dbReference type="NCBI Taxonomy" id="32264"/>
    <lineage>
        <taxon>Eukaryota</taxon>
        <taxon>Metazoa</taxon>
        <taxon>Ecdysozoa</taxon>
        <taxon>Arthropoda</taxon>
        <taxon>Chelicerata</taxon>
        <taxon>Arachnida</taxon>
        <taxon>Acari</taxon>
        <taxon>Acariformes</taxon>
        <taxon>Trombidiformes</taxon>
        <taxon>Prostigmata</taxon>
        <taxon>Eleutherengona</taxon>
        <taxon>Raphignathae</taxon>
        <taxon>Tetranychoidea</taxon>
        <taxon>Tetranychidae</taxon>
        <taxon>Tetranychus</taxon>
    </lineage>
</organism>
<accession>T1KLF6</accession>
<protein>
    <submittedName>
        <fullName evidence="1">Uncharacterized protein</fullName>
    </submittedName>
</protein>
<dbReference type="EnsemblMetazoa" id="tetur14g02270.1">
    <property type="protein sequence ID" value="tetur14g02270.1"/>
    <property type="gene ID" value="tetur14g02270"/>
</dbReference>
<dbReference type="SUPFAM" id="SSF57501">
    <property type="entry name" value="Cystine-knot cytokines"/>
    <property type="match status" value="1"/>
</dbReference>
<keyword evidence="2" id="KW-1185">Reference proteome</keyword>
<evidence type="ECO:0000313" key="2">
    <source>
        <dbReference type="Proteomes" id="UP000015104"/>
    </source>
</evidence>
<dbReference type="AlphaFoldDB" id="T1KLF6"/>
<name>T1KLF6_TETUR</name>
<dbReference type="HOGENOM" id="CLU_1789330_0_0_1"/>
<dbReference type="eggNOG" id="ENOG502S56H">
    <property type="taxonomic scope" value="Eukaryota"/>
</dbReference>
<proteinExistence type="predicted"/>
<sequence>MKVFSTVTSTDDWLYIAPNKKSISSRKHNQRLAMEPFKFQTNLIKRIQRRPIDTRPPFFGLFAECCPSVTEIIQPKGGVSRNGRILELYGTNTSRQSFYQTSCKEGIKGKNCRFIAPNVKGLSLWRTSVHSMETGLCSSSKWLFL</sequence>